<protein>
    <submittedName>
        <fullName evidence="1">Tryptophanase leader peptide</fullName>
    </submittedName>
</protein>
<reference evidence="2 3" key="1">
    <citation type="submission" date="2020-11" db="EMBL/GenBank/DDBJ databases">
        <title>Complete and Circularized Genome Assembly of a human isolate of Vibrio navarrensis biotype pommerensis with MiSeq and MinION Sequence Data.</title>
        <authorList>
            <person name="Schwartz K."/>
            <person name="Borowiak M."/>
            <person name="Deneke C."/>
            <person name="Balau V."/>
            <person name="Metelmann C."/>
            <person name="Strauch E."/>
        </authorList>
    </citation>
    <scope>NUCLEOTIDE SEQUENCE [LARGE SCALE GENOMIC DNA]</scope>
    <source>
        <strain evidence="2 3">20-VB00237</strain>
    </source>
</reference>
<gene>
    <name evidence="1" type="primary">tnaC</name>
    <name evidence="2" type="ORF">I3X05_20085</name>
    <name evidence="1" type="ORF">RZY48_000416</name>
</gene>
<dbReference type="RefSeq" id="WP_081946377.1">
    <property type="nucleotide sequence ID" value="NZ_CAWPVW010000065.1"/>
</dbReference>
<dbReference type="AlphaFoldDB" id="A0AAI9CRG9"/>
<evidence type="ECO:0000313" key="1">
    <source>
        <dbReference type="EMBL" id="ELN6931046.1"/>
    </source>
</evidence>
<reference evidence="1" key="2">
    <citation type="submission" date="2023-10" db="EMBL/GenBank/DDBJ databases">
        <authorList>
            <consortium name="PulseNet: The National Subtyping Network for Foodborne Disease Surveillance"/>
        </authorList>
    </citation>
    <scope>NUCLEOTIDE SEQUENCE</scope>
    <source>
        <strain evidence="1">PNUSAV004886</strain>
    </source>
</reference>
<sequence>MDMHNYSSYWFTKDYKIAFFFPA</sequence>
<dbReference type="GeneID" id="96997421"/>
<accession>A0AAI9CRG9</accession>
<evidence type="ECO:0000313" key="2">
    <source>
        <dbReference type="EMBL" id="QPL56437.1"/>
    </source>
</evidence>
<organism evidence="1 4">
    <name type="scientific">Vibrio navarrensis</name>
    <dbReference type="NCBI Taxonomy" id="29495"/>
    <lineage>
        <taxon>Bacteria</taxon>
        <taxon>Pseudomonadati</taxon>
        <taxon>Pseudomonadota</taxon>
        <taxon>Gammaproteobacteria</taxon>
        <taxon>Vibrionales</taxon>
        <taxon>Vibrionaceae</taxon>
        <taxon>Vibrio</taxon>
    </lineage>
</organism>
<dbReference type="EMBL" id="ABNSCA010000001">
    <property type="protein sequence ID" value="ELN6931046.1"/>
    <property type="molecule type" value="Genomic_DNA"/>
</dbReference>
<name>A0AAI9CRG9_9VIBR</name>
<dbReference type="InterPro" id="IPR012620">
    <property type="entry name" value="Trp_operon_leader_peptide"/>
</dbReference>
<evidence type="ECO:0000313" key="3">
    <source>
        <dbReference type="Proteomes" id="UP000594435"/>
    </source>
</evidence>
<evidence type="ECO:0000313" key="4">
    <source>
        <dbReference type="Proteomes" id="UP001253463"/>
    </source>
</evidence>
<dbReference type="NCBIfam" id="TIGR02616">
    <property type="entry name" value="tnaC_leader"/>
    <property type="match status" value="1"/>
</dbReference>
<dbReference type="GO" id="GO:0031556">
    <property type="term" value="P:transcriptional attenuation by ribosome"/>
    <property type="evidence" value="ECO:0007669"/>
    <property type="project" value="InterPro"/>
</dbReference>
<dbReference type="EMBL" id="CP065218">
    <property type="protein sequence ID" value="QPL56437.1"/>
    <property type="molecule type" value="Genomic_DNA"/>
</dbReference>
<proteinExistence type="predicted"/>
<dbReference type="Proteomes" id="UP001253463">
    <property type="component" value="Unassembled WGS sequence"/>
</dbReference>
<dbReference type="Proteomes" id="UP000594435">
    <property type="component" value="Chromosome 2"/>
</dbReference>